<dbReference type="AlphaFoldDB" id="U4LTK2"/>
<dbReference type="InterPro" id="IPR057027">
    <property type="entry name" value="TPR_mt"/>
</dbReference>
<dbReference type="InterPro" id="IPR002885">
    <property type="entry name" value="PPR_rpt"/>
</dbReference>
<keyword evidence="1" id="KW-0677">Repeat</keyword>
<accession>U4LTK2</accession>
<dbReference type="GO" id="GO:0007005">
    <property type="term" value="P:mitochondrion organization"/>
    <property type="evidence" value="ECO:0007669"/>
    <property type="project" value="TreeGrafter"/>
</dbReference>
<evidence type="ECO:0000313" key="5">
    <source>
        <dbReference type="Proteomes" id="UP000018144"/>
    </source>
</evidence>
<dbReference type="EMBL" id="HF935497">
    <property type="protein sequence ID" value="CCX30856.1"/>
    <property type="molecule type" value="Genomic_DNA"/>
</dbReference>
<sequence length="660" mass="75331">MPPRLDALQRCLCPVLTRSLRIVPHESPRIPRAPRIAAPHARTVTTSSTRFSESPGTQGNEFTSSVADISTPEALDALASSIPATTPIHDGANDPHSPAFKHLLTLVDSLSSNLISELDIYISNGTIIPDIVLYNRFLIEVTKKDEYLAPLAWGLFDHMKSQKIQPNIETYLAMLKMLQNSPDYIRRQEILGEMRMKWYTLTDAAWGWVIKGYLNDYQVEIAMKMVEERLEQGGVIDKGVYYRMAEQLIFLGETKEALKWTEVMWNLAEGRGVRKLWWDLLAKASEEGDVETTSAVWTRVRSTLPPIFHPSEHICNSILLCAATAGDASLTSQVFRYLQSTRFVLHEHQYALAITAHAKQGDFETCFKLLREMVRSGTPTTPYTSVPLSDVLASNIDLLKKAEENLWQAHEMDYTPVPDAVEAVARAWCKLGEIENAHKLFPLIHPAPTARHYGMLLKECGLRWQPDQTAYIVEEMKTKEIEPDQMCYEGLVLAFAGQTEGFLWLEEMNMEMEYRDAWDLSLNAYKIFYERLREVGDLERAEIVKEVIVTKENEKLLPHERNELAREQRKKEMYLAWREQQPEGAPRGYEEYEEYVRQLRGSSGEQGAQNVHGRFLRGRDGDVEAIEEGEMEVNIEDEVGDIVDIGYLPNDGKRRHKGRA</sequence>
<name>U4LTK2_PYROM</name>
<keyword evidence="5" id="KW-1185">Reference proteome</keyword>
<dbReference type="Pfam" id="PF23276">
    <property type="entry name" value="TPR_24"/>
    <property type="match status" value="1"/>
</dbReference>
<dbReference type="Gene3D" id="1.25.40.10">
    <property type="entry name" value="Tetratricopeptide repeat domain"/>
    <property type="match status" value="2"/>
</dbReference>
<dbReference type="OrthoDB" id="747253at2759"/>
<evidence type="ECO:0000313" key="4">
    <source>
        <dbReference type="EMBL" id="CCX30856.1"/>
    </source>
</evidence>
<dbReference type="GO" id="GO:0006396">
    <property type="term" value="P:RNA processing"/>
    <property type="evidence" value="ECO:0007669"/>
    <property type="project" value="TreeGrafter"/>
</dbReference>
<dbReference type="Proteomes" id="UP000018144">
    <property type="component" value="Unassembled WGS sequence"/>
</dbReference>
<feature type="region of interest" description="Disordered" evidence="2">
    <location>
        <begin position="41"/>
        <end position="64"/>
    </location>
</feature>
<protein>
    <submittedName>
        <fullName evidence="4">Similar to Pentatricopeptide repeat-containing protein At2g15630, mitochondrial acc. no. Q9ZQF1</fullName>
    </submittedName>
</protein>
<dbReference type="PANTHER" id="PTHR47934">
    <property type="entry name" value="PENTATRICOPEPTIDE REPEAT-CONTAINING PROTEIN PET309, MITOCHONDRIAL"/>
    <property type="match status" value="1"/>
</dbReference>
<evidence type="ECO:0000256" key="1">
    <source>
        <dbReference type="ARBA" id="ARBA00022737"/>
    </source>
</evidence>
<dbReference type="OMA" id="TTHHYEL"/>
<feature type="compositionally biased region" description="Polar residues" evidence="2">
    <location>
        <begin position="43"/>
        <end position="64"/>
    </location>
</feature>
<reference evidence="4 5" key="1">
    <citation type="journal article" date="2013" name="PLoS Genet.">
        <title>The genome and development-dependent transcriptomes of Pyronema confluens: a window into fungal evolution.</title>
        <authorList>
            <person name="Traeger S."/>
            <person name="Altegoer F."/>
            <person name="Freitag M."/>
            <person name="Gabaldon T."/>
            <person name="Kempken F."/>
            <person name="Kumar A."/>
            <person name="Marcet-Houben M."/>
            <person name="Poggeler S."/>
            <person name="Stajich J.E."/>
            <person name="Nowrousian M."/>
        </authorList>
    </citation>
    <scope>NUCLEOTIDE SEQUENCE [LARGE SCALE GENOMIC DNA]</scope>
    <source>
        <strain evidence="5">CBS 100304</strain>
        <tissue evidence="4">Vegetative mycelium</tissue>
    </source>
</reference>
<dbReference type="InterPro" id="IPR011990">
    <property type="entry name" value="TPR-like_helical_dom_sf"/>
</dbReference>
<dbReference type="GO" id="GO:0003729">
    <property type="term" value="F:mRNA binding"/>
    <property type="evidence" value="ECO:0007669"/>
    <property type="project" value="TreeGrafter"/>
</dbReference>
<gene>
    <name evidence="4" type="ORF">PCON_09457</name>
</gene>
<feature type="domain" description="Pentatricopeptide repeat-containing protein-mitochondrial" evidence="3">
    <location>
        <begin position="313"/>
        <end position="441"/>
    </location>
</feature>
<dbReference type="NCBIfam" id="TIGR00756">
    <property type="entry name" value="PPR"/>
    <property type="match status" value="1"/>
</dbReference>
<dbReference type="GO" id="GO:0005739">
    <property type="term" value="C:mitochondrion"/>
    <property type="evidence" value="ECO:0007669"/>
    <property type="project" value="TreeGrafter"/>
</dbReference>
<evidence type="ECO:0000256" key="2">
    <source>
        <dbReference type="SAM" id="MobiDB-lite"/>
    </source>
</evidence>
<dbReference type="PANTHER" id="PTHR47934:SF6">
    <property type="entry name" value="MITOCHONDRIAL GROUP I INTRON SPLICING FACTOR CCM1-RELATED"/>
    <property type="match status" value="1"/>
</dbReference>
<dbReference type="Pfam" id="PF13812">
    <property type="entry name" value="PPR_3"/>
    <property type="match status" value="1"/>
</dbReference>
<organism evidence="4 5">
    <name type="scientific">Pyronema omphalodes (strain CBS 100304)</name>
    <name type="common">Pyronema confluens</name>
    <dbReference type="NCBI Taxonomy" id="1076935"/>
    <lineage>
        <taxon>Eukaryota</taxon>
        <taxon>Fungi</taxon>
        <taxon>Dikarya</taxon>
        <taxon>Ascomycota</taxon>
        <taxon>Pezizomycotina</taxon>
        <taxon>Pezizomycetes</taxon>
        <taxon>Pezizales</taxon>
        <taxon>Pyronemataceae</taxon>
        <taxon>Pyronema</taxon>
    </lineage>
</organism>
<proteinExistence type="predicted"/>
<dbReference type="InterPro" id="IPR051114">
    <property type="entry name" value="Mito_RNA_Proc_CCM1"/>
</dbReference>
<dbReference type="STRING" id="1076935.U4LTK2"/>
<dbReference type="eggNOG" id="KOG4197">
    <property type="taxonomic scope" value="Eukaryota"/>
</dbReference>
<evidence type="ECO:0000259" key="3">
    <source>
        <dbReference type="Pfam" id="PF23276"/>
    </source>
</evidence>